<reference evidence="5 6" key="1">
    <citation type="submission" date="2014-11" db="EMBL/GenBank/DDBJ databases">
        <title>A Rickettsiales Symbiont of Amoebae With Ancient Features.</title>
        <authorList>
            <person name="Schulz F."/>
            <person name="Martijn J."/>
            <person name="Wascher F."/>
            <person name="Kostanjsek R."/>
            <person name="Ettema T.J."/>
            <person name="Horn M."/>
        </authorList>
    </citation>
    <scope>NUCLEOTIDE SEQUENCE [LARGE SCALE GENOMIC DNA]</scope>
    <source>
        <strain evidence="5 6">UWC36</strain>
    </source>
</reference>
<dbReference type="InterPro" id="IPR000627">
    <property type="entry name" value="Intradiol_dOase_C"/>
</dbReference>
<dbReference type="Pfam" id="PF00775">
    <property type="entry name" value="Dioxygenase_C"/>
    <property type="match status" value="1"/>
</dbReference>
<dbReference type="STRING" id="86105.NF27_FX00070"/>
<evidence type="ECO:0000313" key="5">
    <source>
        <dbReference type="EMBL" id="KIE04746.1"/>
    </source>
</evidence>
<dbReference type="GO" id="GO:0008199">
    <property type="term" value="F:ferric iron binding"/>
    <property type="evidence" value="ECO:0007669"/>
    <property type="project" value="InterPro"/>
</dbReference>
<dbReference type="EMBL" id="JSWE01000146">
    <property type="protein sequence ID" value="KIE04746.1"/>
    <property type="molecule type" value="Genomic_DNA"/>
</dbReference>
<keyword evidence="2 5" id="KW-0223">Dioxygenase</keyword>
<evidence type="ECO:0000259" key="4">
    <source>
        <dbReference type="Pfam" id="PF00775"/>
    </source>
</evidence>
<dbReference type="SUPFAM" id="SSF49482">
    <property type="entry name" value="Aromatic compound dioxygenase"/>
    <property type="match status" value="1"/>
</dbReference>
<feature type="domain" description="Intradiol ring-cleavage dioxygenases" evidence="4">
    <location>
        <begin position="74"/>
        <end position="215"/>
    </location>
</feature>
<organism evidence="5 6">
    <name type="scientific">Candidatus Jidaibacter acanthamoebae</name>
    <dbReference type="NCBI Taxonomy" id="86105"/>
    <lineage>
        <taxon>Bacteria</taxon>
        <taxon>Pseudomonadati</taxon>
        <taxon>Pseudomonadota</taxon>
        <taxon>Alphaproteobacteria</taxon>
        <taxon>Rickettsiales</taxon>
        <taxon>Candidatus Midichloriaceae</taxon>
        <taxon>Candidatus Jidaibacter</taxon>
    </lineage>
</organism>
<dbReference type="GO" id="GO:0016702">
    <property type="term" value="F:oxidoreductase activity, acting on single donors with incorporation of molecular oxygen, incorporation of two atoms of oxygen"/>
    <property type="evidence" value="ECO:0007669"/>
    <property type="project" value="InterPro"/>
</dbReference>
<protein>
    <submittedName>
        <fullName evidence="5">Dioxygenase</fullName>
    </submittedName>
</protein>
<dbReference type="Gene3D" id="2.60.130.10">
    <property type="entry name" value="Aromatic compound dioxygenase"/>
    <property type="match status" value="1"/>
</dbReference>
<name>A0A0C1MXT9_9RICK</name>
<sequence length="223" mass="25181">MSKKGGGNMLKVNYCIFAAAFLIQLNIAKEAYSNFDAQFNTQCPLTPSIWDDTPFEGKIIKNNNLRKKVGSPDFAEGEFINITGKILDSNCVPVAEAVVEIWQADASGNIVLASNKIDKNFAYTGTAITNNLGQYNFFTIFPGVVDKQAPRIHFKVKHPDFLPFESYMYFPNNNLNEFDSSLRNILDKKEKNLLISAYTETINVPVTYNFNLTLEGVNKYKRY</sequence>
<dbReference type="InterPro" id="IPR015889">
    <property type="entry name" value="Intradiol_dOase_core"/>
</dbReference>
<dbReference type="PANTHER" id="PTHR33711:SF10">
    <property type="entry name" value="INTRADIOL RING-CLEAVAGE DIOXYGENASES DOMAIN-CONTAINING PROTEIN"/>
    <property type="match status" value="1"/>
</dbReference>
<keyword evidence="3" id="KW-0560">Oxidoreductase</keyword>
<evidence type="ECO:0000256" key="2">
    <source>
        <dbReference type="ARBA" id="ARBA00022964"/>
    </source>
</evidence>
<accession>A0A0C1MXT9</accession>
<evidence type="ECO:0000313" key="6">
    <source>
        <dbReference type="Proteomes" id="UP000031258"/>
    </source>
</evidence>
<comment type="caution">
    <text evidence="5">The sequence shown here is derived from an EMBL/GenBank/DDBJ whole genome shotgun (WGS) entry which is preliminary data.</text>
</comment>
<proteinExistence type="inferred from homology"/>
<evidence type="ECO:0000256" key="1">
    <source>
        <dbReference type="ARBA" id="ARBA00007825"/>
    </source>
</evidence>
<gene>
    <name evidence="5" type="ORF">NF27_FX00070</name>
</gene>
<dbReference type="PANTHER" id="PTHR33711">
    <property type="entry name" value="DIOXYGENASE, PUTATIVE (AFU_ORTHOLOGUE AFUA_2G02910)-RELATED"/>
    <property type="match status" value="1"/>
</dbReference>
<dbReference type="InterPro" id="IPR050770">
    <property type="entry name" value="Intradiol_RC_Dioxygenase"/>
</dbReference>
<evidence type="ECO:0000256" key="3">
    <source>
        <dbReference type="ARBA" id="ARBA00023002"/>
    </source>
</evidence>
<keyword evidence="6" id="KW-1185">Reference proteome</keyword>
<dbReference type="AlphaFoldDB" id="A0A0C1MXT9"/>
<dbReference type="Proteomes" id="UP000031258">
    <property type="component" value="Unassembled WGS sequence"/>
</dbReference>
<comment type="similarity">
    <text evidence="1">Belongs to the intradiol ring-cleavage dioxygenase family.</text>
</comment>